<dbReference type="PANTHER" id="PTHR43679">
    <property type="entry name" value="OCTANOYLTRANSFERASE LIPM-RELATED"/>
    <property type="match status" value="1"/>
</dbReference>
<organism evidence="2 3">
    <name type="scientific">Planctopirus hydrillae</name>
    <dbReference type="NCBI Taxonomy" id="1841610"/>
    <lineage>
        <taxon>Bacteria</taxon>
        <taxon>Pseudomonadati</taxon>
        <taxon>Planctomycetota</taxon>
        <taxon>Planctomycetia</taxon>
        <taxon>Planctomycetales</taxon>
        <taxon>Planctomycetaceae</taxon>
        <taxon>Planctopirus</taxon>
    </lineage>
</organism>
<dbReference type="PANTHER" id="PTHR43679:SF2">
    <property type="entry name" value="OCTANOYL-[GCVH]:PROTEIN N-OCTANOYLTRANSFERASE"/>
    <property type="match status" value="1"/>
</dbReference>
<evidence type="ECO:0000313" key="3">
    <source>
        <dbReference type="Proteomes" id="UP000094828"/>
    </source>
</evidence>
<dbReference type="SUPFAM" id="SSF55681">
    <property type="entry name" value="Class II aaRS and biotin synthetases"/>
    <property type="match status" value="1"/>
</dbReference>
<comment type="caution">
    <text evidence="2">The sequence shown here is derived from an EMBL/GenBank/DDBJ whole genome shotgun (WGS) entry which is preliminary data.</text>
</comment>
<name>A0A1C3E4N3_9PLAN</name>
<dbReference type="InterPro" id="IPR045864">
    <property type="entry name" value="aa-tRNA-synth_II/BPL/LPL"/>
</dbReference>
<dbReference type="Pfam" id="PF21948">
    <property type="entry name" value="LplA-B_cat"/>
    <property type="match status" value="1"/>
</dbReference>
<protein>
    <recommendedName>
        <fullName evidence="1">BPL/LPL catalytic domain-containing protein</fullName>
    </recommendedName>
</protein>
<sequence length="253" mass="28181">MAEDICTRLLDLWPAEVDRIDYSLPTAPDNLAFDEALLLTVNDEPEAACVRFWELRRYAVILGRSNSREKEVNAEACAADGVEIFRRCSGGGTVVAGPGCLMFTVVVPLTAEISKLGVPATTCQLLGRIVKQLRPMVGDVQIKGTSDLVIGERKFSGNAQKYSRHALLHHGSILYGFDLPRISRYLKMPSRQPDYRVGRGHDEFVMNVAATREQLTSAIATAWSAQEDEHFVPPYDLTAQLARDRYRTPEWNA</sequence>
<feature type="domain" description="BPL/LPL catalytic" evidence="1">
    <location>
        <begin position="44"/>
        <end position="231"/>
    </location>
</feature>
<dbReference type="InterPro" id="IPR004143">
    <property type="entry name" value="BPL_LPL_catalytic"/>
</dbReference>
<dbReference type="RefSeq" id="WP_068852445.1">
    <property type="nucleotide sequence ID" value="NZ_LYDR01000154.1"/>
</dbReference>
<proteinExistence type="predicted"/>
<dbReference type="InterPro" id="IPR050664">
    <property type="entry name" value="Octanoyltrans_LipM/LipL"/>
</dbReference>
<reference evidence="2 3" key="1">
    <citation type="submission" date="2016-05" db="EMBL/GenBank/DDBJ databases">
        <title>Genomic and physiological characterization of Planctopirus sp. isolated from fresh water lake.</title>
        <authorList>
            <person name="Subhash Y."/>
            <person name="Ramana C."/>
        </authorList>
    </citation>
    <scope>NUCLEOTIDE SEQUENCE [LARGE SCALE GENOMIC DNA]</scope>
    <source>
        <strain evidence="2 3">JC280</strain>
    </source>
</reference>
<evidence type="ECO:0000313" key="2">
    <source>
        <dbReference type="EMBL" id="ODA28215.1"/>
    </source>
</evidence>
<dbReference type="EMBL" id="LYDR01000154">
    <property type="protein sequence ID" value="ODA28215.1"/>
    <property type="molecule type" value="Genomic_DNA"/>
</dbReference>
<accession>A0A1C3E4N3</accession>
<gene>
    <name evidence="2" type="ORF">A6X21_00995</name>
</gene>
<dbReference type="PROSITE" id="PS51733">
    <property type="entry name" value="BPL_LPL_CATALYTIC"/>
    <property type="match status" value="1"/>
</dbReference>
<dbReference type="OrthoDB" id="9788148at2"/>
<evidence type="ECO:0000259" key="1">
    <source>
        <dbReference type="PROSITE" id="PS51733"/>
    </source>
</evidence>
<dbReference type="Proteomes" id="UP000094828">
    <property type="component" value="Unassembled WGS sequence"/>
</dbReference>
<dbReference type="STRING" id="1841610.A6X21_00995"/>
<keyword evidence="3" id="KW-1185">Reference proteome</keyword>
<dbReference type="CDD" id="cd16443">
    <property type="entry name" value="LplA"/>
    <property type="match status" value="1"/>
</dbReference>
<dbReference type="AlphaFoldDB" id="A0A1C3E4N3"/>
<dbReference type="Gene3D" id="3.30.930.10">
    <property type="entry name" value="Bira Bifunctional Protein, Domain 2"/>
    <property type="match status" value="1"/>
</dbReference>